<accession>A0A023FBS7</accession>
<organism evidence="1">
    <name type="scientific">Amblyomma cajennense</name>
    <name type="common">Cayenne tick</name>
    <name type="synonym">Acarus cajennensis</name>
    <dbReference type="NCBI Taxonomy" id="34607"/>
    <lineage>
        <taxon>Eukaryota</taxon>
        <taxon>Metazoa</taxon>
        <taxon>Ecdysozoa</taxon>
        <taxon>Arthropoda</taxon>
        <taxon>Chelicerata</taxon>
        <taxon>Arachnida</taxon>
        <taxon>Acari</taxon>
        <taxon>Parasitiformes</taxon>
        <taxon>Ixodida</taxon>
        <taxon>Ixodoidea</taxon>
        <taxon>Ixodidae</taxon>
        <taxon>Amblyomminae</taxon>
        <taxon>Amblyomma</taxon>
    </lineage>
</organism>
<sequence length="89" mass="10400">MTFKWIRSYFYFSFFMNCLGHISGSHCKFHVTRHCFSCFSVSSRELQMLLFLHGLLSSLLSHPFPWSFTSIQCKWCALLGAGRRTLARP</sequence>
<reference evidence="1" key="1">
    <citation type="submission" date="2014-03" db="EMBL/GenBank/DDBJ databases">
        <title>The sialotranscriptome of Amblyomma triste, Amblyomma parvum and Amblyomma cajennense ticks, uncovered by 454-based RNA-seq.</title>
        <authorList>
            <person name="Garcia G.R."/>
            <person name="Gardinassi L.G."/>
            <person name="Ribeiro J.M."/>
            <person name="Anatriello E."/>
            <person name="Ferreira B.R."/>
            <person name="Moreira H.N."/>
            <person name="Mafra C."/>
            <person name="Olegario M.M."/>
            <person name="Szabo P.J."/>
            <person name="Miranda-Santos I.K."/>
            <person name="Maruyama S.R."/>
        </authorList>
    </citation>
    <scope>NUCLEOTIDE SEQUENCE</scope>
    <source>
        <strain evidence="1">Uberlandia</strain>
        <tissue evidence="1">Salivary glands</tissue>
    </source>
</reference>
<protein>
    <submittedName>
        <fullName evidence="1">Putative secreted protein</fullName>
    </submittedName>
</protein>
<name>A0A023FBS7_AMBCJ</name>
<dbReference type="AlphaFoldDB" id="A0A023FBS7"/>
<proteinExistence type="evidence at transcript level"/>
<dbReference type="EMBL" id="GBBK01005642">
    <property type="protein sequence ID" value="JAC18840.1"/>
    <property type="molecule type" value="mRNA"/>
</dbReference>
<evidence type="ECO:0000313" key="1">
    <source>
        <dbReference type="EMBL" id="JAC18840.1"/>
    </source>
</evidence>